<protein>
    <submittedName>
        <fullName evidence="2">AAA family ATPase</fullName>
    </submittedName>
</protein>
<dbReference type="PANTHER" id="PTHR37291:SF1">
    <property type="entry name" value="TYPE IV METHYL-DIRECTED RESTRICTION ENZYME ECOKMCRB SUBUNIT"/>
    <property type="match status" value="1"/>
</dbReference>
<dbReference type="EMBL" id="JADEWU010000037">
    <property type="protein sequence ID" value="MBE9144657.1"/>
    <property type="molecule type" value="Genomic_DNA"/>
</dbReference>
<dbReference type="Proteomes" id="UP000640725">
    <property type="component" value="Unassembled WGS sequence"/>
</dbReference>
<comment type="caution">
    <text evidence="2">The sequence shown here is derived from an EMBL/GenBank/DDBJ whole genome shotgun (WGS) entry which is preliminary data.</text>
</comment>
<dbReference type="RefSeq" id="WP_193870158.1">
    <property type="nucleotide sequence ID" value="NZ_JADEWU010000037.1"/>
</dbReference>
<dbReference type="Gene3D" id="3.40.50.300">
    <property type="entry name" value="P-loop containing nucleotide triphosphate hydrolases"/>
    <property type="match status" value="1"/>
</dbReference>
<dbReference type="InterPro" id="IPR003593">
    <property type="entry name" value="AAA+_ATPase"/>
</dbReference>
<reference evidence="2 3" key="1">
    <citation type="submission" date="2020-10" db="EMBL/GenBank/DDBJ databases">
        <authorList>
            <person name="Castelo-Branco R."/>
            <person name="Eusebio N."/>
            <person name="Adriana R."/>
            <person name="Vieira A."/>
            <person name="Brugerolle De Fraissinette N."/>
            <person name="Rezende De Castro R."/>
            <person name="Schneider M.P."/>
            <person name="Vasconcelos V."/>
            <person name="Leao P.N."/>
        </authorList>
    </citation>
    <scope>NUCLEOTIDE SEQUENCE [LARGE SCALE GENOMIC DNA]</scope>
    <source>
        <strain evidence="2 3">LEGE 06226</strain>
    </source>
</reference>
<dbReference type="SUPFAM" id="SSF52540">
    <property type="entry name" value="P-loop containing nucleoside triphosphate hydrolases"/>
    <property type="match status" value="1"/>
</dbReference>
<evidence type="ECO:0000313" key="3">
    <source>
        <dbReference type="Proteomes" id="UP000640725"/>
    </source>
</evidence>
<dbReference type="InterPro" id="IPR011704">
    <property type="entry name" value="ATPase_dyneun-rel_AAA"/>
</dbReference>
<gene>
    <name evidence="2" type="ORF">IQ236_15720</name>
</gene>
<dbReference type="SMART" id="SM00382">
    <property type="entry name" value="AAA"/>
    <property type="match status" value="1"/>
</dbReference>
<evidence type="ECO:0000313" key="2">
    <source>
        <dbReference type="EMBL" id="MBE9144657.1"/>
    </source>
</evidence>
<evidence type="ECO:0000259" key="1">
    <source>
        <dbReference type="SMART" id="SM00382"/>
    </source>
</evidence>
<dbReference type="CDD" id="cd00009">
    <property type="entry name" value="AAA"/>
    <property type="match status" value="1"/>
</dbReference>
<name>A0ABR9UE10_9CYAN</name>
<dbReference type="InterPro" id="IPR052934">
    <property type="entry name" value="Methyl-DNA_Rec/Restrict_Enz"/>
</dbReference>
<dbReference type="InterPro" id="IPR027417">
    <property type="entry name" value="P-loop_NTPase"/>
</dbReference>
<proteinExistence type="predicted"/>
<keyword evidence="3" id="KW-1185">Reference proteome</keyword>
<dbReference type="PANTHER" id="PTHR37291">
    <property type="entry name" value="5-METHYLCYTOSINE-SPECIFIC RESTRICTION ENZYME B"/>
    <property type="match status" value="1"/>
</dbReference>
<sequence length="546" mass="63335">MSNIQDQFTELFSEFIDSYPYSGDGLRHIGVYDQQRQQGCRNFKAIVAAADAGEDVTDSILLQLLPHTDSPANRKRGAWIHIAPALATDVRKKFEAAKWTKSEEWPDIAQAILNFVRCCNDDPNKLIDACNNFSNLPYSKGFQSGMISPILNALRPDHFILINKKSRIVINYFAQTSYTQQLIDYPDINNTGIKLIKKLASEMRQPGRPALRDDDLFDMFSHWLVAVKMYNFSSIYPSSLNEIITDIKKSDIEEQNLQPEYTLDQCSEETGIDETELQRWVNNINRKGKIILQGPPGTGKTFIAKKLAEHFTRGRDGFSEIIQFHPSYSYEDFIQGIRPRTENGQLTYDLVPGRFLEFCKKATSYDDICVLIIDEINRANLSNVFGELMYLLEYRDQEICLAGSNEPFKIPENVRIIGTMNTADRSIALVDHALRRRFAFIKIAPNYNILKRYYEECFINSPIDQLIQVLQDINKMINDPNYEIGISFFMVSNIKDNLQDIWEMEIEPYLEEYFYNSPDKIKQFRWDKVEVTLDLLNWDWDYWGET</sequence>
<feature type="domain" description="AAA+ ATPase" evidence="1">
    <location>
        <begin position="286"/>
        <end position="448"/>
    </location>
</feature>
<organism evidence="2 3">
    <name type="scientific">Planktothrix mougeotii LEGE 06226</name>
    <dbReference type="NCBI Taxonomy" id="1828728"/>
    <lineage>
        <taxon>Bacteria</taxon>
        <taxon>Bacillati</taxon>
        <taxon>Cyanobacteriota</taxon>
        <taxon>Cyanophyceae</taxon>
        <taxon>Oscillatoriophycideae</taxon>
        <taxon>Oscillatoriales</taxon>
        <taxon>Microcoleaceae</taxon>
        <taxon>Planktothrix</taxon>
    </lineage>
</organism>
<dbReference type="Pfam" id="PF07728">
    <property type="entry name" value="AAA_5"/>
    <property type="match status" value="1"/>
</dbReference>
<accession>A0ABR9UE10</accession>